<protein>
    <recommendedName>
        <fullName evidence="3">HpcH/HpaI aldolase/citrate lyase domain-containing protein</fullName>
    </recommendedName>
</protein>
<comment type="caution">
    <text evidence="4">The sequence shown here is derived from an EMBL/GenBank/DDBJ whole genome shotgun (WGS) entry which is preliminary data.</text>
</comment>
<dbReference type="InterPro" id="IPR040186">
    <property type="entry name" value="Citramalyl-CoA_lyase"/>
</dbReference>
<proteinExistence type="predicted"/>
<evidence type="ECO:0000256" key="1">
    <source>
        <dbReference type="ARBA" id="ARBA00022723"/>
    </source>
</evidence>
<evidence type="ECO:0000259" key="3">
    <source>
        <dbReference type="Pfam" id="PF03328"/>
    </source>
</evidence>
<evidence type="ECO:0000313" key="5">
    <source>
        <dbReference type="Proteomes" id="UP000674143"/>
    </source>
</evidence>
<feature type="region of interest" description="Disordered" evidence="2">
    <location>
        <begin position="44"/>
        <end position="65"/>
    </location>
</feature>
<dbReference type="RefSeq" id="XP_067062946.1">
    <property type="nucleotide sequence ID" value="XM_067207378.1"/>
</dbReference>
<evidence type="ECO:0000313" key="4">
    <source>
        <dbReference type="EMBL" id="KAG5478039.1"/>
    </source>
</evidence>
<feature type="domain" description="HpcH/HpaI aldolase/citrate lyase" evidence="3">
    <location>
        <begin position="151"/>
        <end position="206"/>
    </location>
</feature>
<dbReference type="InterPro" id="IPR040442">
    <property type="entry name" value="Pyrv_kinase-like_dom_sf"/>
</dbReference>
<feature type="compositionally biased region" description="Low complexity" evidence="2">
    <location>
        <begin position="48"/>
        <end position="59"/>
    </location>
</feature>
<accession>A0A836KJF6</accession>
<reference evidence="5" key="2">
    <citation type="journal article" date="2021" name="Sci. Data">
        <title>Chromosome-scale genome sequencing, assembly and annotation of six genomes from subfamily Leishmaniinae.</title>
        <authorList>
            <person name="Almutairi H."/>
            <person name="Urbaniak M.D."/>
            <person name="Bates M.D."/>
            <person name="Jariyapan N."/>
            <person name="Kwakye-Nuako G."/>
            <person name="Thomaz Soccol V."/>
            <person name="Al-Salem W.S."/>
            <person name="Dillon R.J."/>
            <person name="Bates P.A."/>
            <person name="Gatherer D."/>
        </authorList>
    </citation>
    <scope>NUCLEOTIDE SEQUENCE [LARGE SCALE GENOMIC DNA]</scope>
</reference>
<dbReference type="EMBL" id="JAFHLR010000024">
    <property type="protein sequence ID" value="KAG5478039.1"/>
    <property type="molecule type" value="Genomic_DNA"/>
</dbReference>
<dbReference type="Pfam" id="PF03328">
    <property type="entry name" value="HpcH_HpaI"/>
    <property type="match status" value="2"/>
</dbReference>
<dbReference type="InterPro" id="IPR015813">
    <property type="entry name" value="Pyrv/PenolPyrv_kinase-like_dom"/>
</dbReference>
<dbReference type="GO" id="GO:0106064">
    <property type="term" value="P:regulation of cobalamin metabolic process"/>
    <property type="evidence" value="ECO:0007669"/>
    <property type="project" value="TreeGrafter"/>
</dbReference>
<dbReference type="SMR" id="A0A836KJF6"/>
<keyword evidence="1" id="KW-0479">Metal-binding</keyword>
<name>A0A836KJF6_9TRYP</name>
<feature type="compositionally biased region" description="Basic and acidic residues" evidence="2">
    <location>
        <begin position="124"/>
        <end position="134"/>
    </location>
</feature>
<feature type="compositionally biased region" description="Low complexity" evidence="2">
    <location>
        <begin position="499"/>
        <end position="511"/>
    </location>
</feature>
<sequence length="529" mass="57458">MRRLVADVADAPCWGGAGRGNAAFLHERSPPLAFLRGGSTAATRTPRRGFWSSSPSSRRGSTDMGAGKGFSGWLRRLCFDFQLYRDRQLDAVALKKAQGGIEGFYGDKGGPSLSTGAASIESTEDSRQTSEAHARRSRSPLISRNPNLCPRSVLFVPGSNPRALAKIPTLPADCFILDLEDSVGRASKRRARENVQAFVEDLQKEQRIQRATQATTGAATGAVEAAAEAGDTYPRLIVRINSPDYDAATAMLDLQLVGLLGPDIEGIALPKTTVRTYQLVKDYVYPYHQLWAFFESPLSVIQAPLICKQQVYQYAVMGYNDLRTELQLPMVTPSPLPGATGGDPVDEAFKESLYITARLPLWQSTVQVLLAARANHMFAIDAVFNNPTDKAGFRQSLRECRLLGLNGKTLIHPSQIEPTNAAFTPVEAEVLWAQRIIEAVERSEGGVTTVEGDMIEELHQLQARRVLALHRSAKLEKTLLRTEAPKGGADAGALKEAADGTTATGLTGADGNESGRQPRRTPSRHRPLS</sequence>
<dbReference type="InterPro" id="IPR005000">
    <property type="entry name" value="Aldolase/citrate-lyase_domain"/>
</dbReference>
<feature type="compositionally biased region" description="Basic residues" evidence="2">
    <location>
        <begin position="517"/>
        <end position="529"/>
    </location>
</feature>
<gene>
    <name evidence="4" type="ORF">LSCM4_05437</name>
</gene>
<reference evidence="5" key="1">
    <citation type="journal article" date="2021" name="Microbiol. Resour. Announc.">
        <title>LGAAP: Leishmaniinae Genome Assembly and Annotation Pipeline.</title>
        <authorList>
            <person name="Almutairi H."/>
            <person name="Urbaniak M.D."/>
            <person name="Bates M.D."/>
            <person name="Jariyapan N."/>
            <person name="Kwakye-Nuako G."/>
            <person name="Thomaz-Soccol V."/>
            <person name="Al-Salem W.S."/>
            <person name="Dillon R.J."/>
            <person name="Bates P.A."/>
            <person name="Gatherer D."/>
        </authorList>
    </citation>
    <scope>NUCLEOTIDE SEQUENCE [LARGE SCALE GENOMIC DNA]</scope>
</reference>
<feature type="compositionally biased region" description="Polar residues" evidence="2">
    <location>
        <begin position="112"/>
        <end position="121"/>
    </location>
</feature>
<dbReference type="Gene3D" id="3.20.20.60">
    <property type="entry name" value="Phosphoenolpyruvate-binding domains"/>
    <property type="match status" value="1"/>
</dbReference>
<dbReference type="Proteomes" id="UP000674143">
    <property type="component" value="Unassembled WGS sequence"/>
</dbReference>
<keyword evidence="5" id="KW-1185">Reference proteome</keyword>
<dbReference type="GO" id="GO:0047777">
    <property type="term" value="F:(S)-citramalyl-CoA lyase activity"/>
    <property type="evidence" value="ECO:0007669"/>
    <property type="project" value="TreeGrafter"/>
</dbReference>
<dbReference type="KEGG" id="loi:92361312"/>
<evidence type="ECO:0000256" key="2">
    <source>
        <dbReference type="SAM" id="MobiDB-lite"/>
    </source>
</evidence>
<dbReference type="GeneID" id="92361312"/>
<dbReference type="GO" id="GO:0046872">
    <property type="term" value="F:metal ion binding"/>
    <property type="evidence" value="ECO:0007669"/>
    <property type="project" value="UniProtKB-KW"/>
</dbReference>
<dbReference type="SUPFAM" id="SSF51621">
    <property type="entry name" value="Phosphoenolpyruvate/pyruvate domain"/>
    <property type="match status" value="1"/>
</dbReference>
<organism evidence="4 5">
    <name type="scientific">Leishmania orientalis</name>
    <dbReference type="NCBI Taxonomy" id="2249476"/>
    <lineage>
        <taxon>Eukaryota</taxon>
        <taxon>Discoba</taxon>
        <taxon>Euglenozoa</taxon>
        <taxon>Kinetoplastea</taxon>
        <taxon>Metakinetoplastina</taxon>
        <taxon>Trypanosomatida</taxon>
        <taxon>Trypanosomatidae</taxon>
        <taxon>Leishmaniinae</taxon>
        <taxon>Leishmania</taxon>
    </lineage>
</organism>
<dbReference type="AlphaFoldDB" id="A0A836KJF6"/>
<feature type="region of interest" description="Disordered" evidence="2">
    <location>
        <begin position="105"/>
        <end position="144"/>
    </location>
</feature>
<feature type="domain" description="HpcH/HpaI aldolase/citrate lyase" evidence="3">
    <location>
        <begin position="230"/>
        <end position="413"/>
    </location>
</feature>
<dbReference type="PANTHER" id="PTHR11105">
    <property type="entry name" value="CITRATE LYASE SUBUNIT BETA-RELATED"/>
    <property type="match status" value="1"/>
</dbReference>
<dbReference type="PANTHER" id="PTHR11105:SF0">
    <property type="entry name" value="CITRAMALYL-COA LYASE, MITOCHONDRIAL"/>
    <property type="match status" value="1"/>
</dbReference>
<feature type="region of interest" description="Disordered" evidence="2">
    <location>
        <begin position="486"/>
        <end position="529"/>
    </location>
</feature>